<dbReference type="Proteomes" id="UP000598775">
    <property type="component" value="Unassembled WGS sequence"/>
</dbReference>
<dbReference type="RefSeq" id="WP_188675132.1">
    <property type="nucleotide sequence ID" value="NZ_BMGP01000002.1"/>
</dbReference>
<comment type="caution">
    <text evidence="3">The sequence shown here is derived from an EMBL/GenBank/DDBJ whole genome shotgun (WGS) entry which is preliminary data.</text>
</comment>
<sequence length="294" mass="28781">MHTRNVLAPAVALAALIGLLFAAPASALASAARTSGSTTTASAPNAASGTGWVRLAHLSPDTAGVDIQLTALTGGKVVESLTDVVYGQVSNYLALPQGTYVVSMASTGQSMTTPVIQTSINITAGQPITVAAYGKNADVRSVVFTDDLTAPGTGQSRVRVVQASTSIPTVNIATTTGVVVAAGAAEGTATPYANVPAGDWMLELTSASGASGASNSSSASTAEVSLAPGSVSTLFVLDNASGGVTVTAVTDASSVGDLPTGGIQTGGGATGVHVAHAPSGFLTVPSELTAQRAR</sequence>
<feature type="chain" id="PRO_5036722576" description="DUF4397 domain-containing protein" evidence="1">
    <location>
        <begin position="28"/>
        <end position="294"/>
    </location>
</feature>
<reference evidence="3 4" key="1">
    <citation type="journal article" date="2014" name="Int. J. Syst. Evol. Microbiol.">
        <title>Complete genome sequence of Corynebacterium casei LMG S-19264T (=DSM 44701T), isolated from a smear-ripened cheese.</title>
        <authorList>
            <consortium name="US DOE Joint Genome Institute (JGI-PGF)"/>
            <person name="Walter F."/>
            <person name="Albersmeier A."/>
            <person name="Kalinowski J."/>
            <person name="Ruckert C."/>
        </authorList>
    </citation>
    <scope>NUCLEOTIDE SEQUENCE [LARGE SCALE GENOMIC DNA]</scope>
    <source>
        <strain evidence="3 4">CGMCC 1.12976</strain>
    </source>
</reference>
<evidence type="ECO:0000313" key="3">
    <source>
        <dbReference type="EMBL" id="GGF19502.1"/>
    </source>
</evidence>
<gene>
    <name evidence="3" type="ORF">GCM10011399_11410</name>
</gene>
<protein>
    <recommendedName>
        <fullName evidence="2">DUF4397 domain-containing protein</fullName>
    </recommendedName>
</protein>
<organism evidence="3 4">
    <name type="scientific">Subtercola lobariae</name>
    <dbReference type="NCBI Taxonomy" id="1588641"/>
    <lineage>
        <taxon>Bacteria</taxon>
        <taxon>Bacillati</taxon>
        <taxon>Actinomycetota</taxon>
        <taxon>Actinomycetes</taxon>
        <taxon>Micrococcales</taxon>
        <taxon>Microbacteriaceae</taxon>
        <taxon>Subtercola</taxon>
    </lineage>
</organism>
<keyword evidence="1" id="KW-0732">Signal</keyword>
<evidence type="ECO:0000256" key="1">
    <source>
        <dbReference type="SAM" id="SignalP"/>
    </source>
</evidence>
<dbReference type="InterPro" id="IPR025510">
    <property type="entry name" value="DUF4397"/>
</dbReference>
<proteinExistence type="predicted"/>
<accession>A0A917B564</accession>
<keyword evidence="4" id="KW-1185">Reference proteome</keyword>
<feature type="domain" description="DUF4397" evidence="2">
    <location>
        <begin position="52"/>
        <end position="172"/>
    </location>
</feature>
<dbReference type="Pfam" id="PF14344">
    <property type="entry name" value="DUF4397"/>
    <property type="match status" value="1"/>
</dbReference>
<dbReference type="AlphaFoldDB" id="A0A917B564"/>
<evidence type="ECO:0000259" key="2">
    <source>
        <dbReference type="Pfam" id="PF14344"/>
    </source>
</evidence>
<dbReference type="EMBL" id="BMGP01000002">
    <property type="protein sequence ID" value="GGF19502.1"/>
    <property type="molecule type" value="Genomic_DNA"/>
</dbReference>
<evidence type="ECO:0000313" key="4">
    <source>
        <dbReference type="Proteomes" id="UP000598775"/>
    </source>
</evidence>
<name>A0A917B564_9MICO</name>
<feature type="signal peptide" evidence="1">
    <location>
        <begin position="1"/>
        <end position="27"/>
    </location>
</feature>